<gene>
    <name evidence="1" type="ORF">HMPREF1051_2160</name>
</gene>
<sequence>MVKILHIQNEGDDIQFLVLTGALAQKFFQLGQVCGMQVNSQHVKPG</sequence>
<evidence type="ECO:0000313" key="2">
    <source>
        <dbReference type="Proteomes" id="UP000004473"/>
    </source>
</evidence>
<evidence type="ECO:0000313" key="1">
    <source>
        <dbReference type="EMBL" id="EIG28912.1"/>
    </source>
</evidence>
<organism evidence="1 2">
    <name type="scientific">Neisseria sicca VK64</name>
    <dbReference type="NCBI Taxonomy" id="1095748"/>
    <lineage>
        <taxon>Bacteria</taxon>
        <taxon>Pseudomonadati</taxon>
        <taxon>Pseudomonadota</taxon>
        <taxon>Betaproteobacteria</taxon>
        <taxon>Neisseriales</taxon>
        <taxon>Neisseriaceae</taxon>
        <taxon>Neisseria</taxon>
    </lineage>
</organism>
<reference evidence="1 2" key="1">
    <citation type="submission" date="2012-04" db="EMBL/GenBank/DDBJ databases">
        <authorList>
            <person name="Harkins D.M."/>
            <person name="Madupu R."/>
            <person name="Durkin A.S."/>
            <person name="Torralba M."/>
            <person name="Methe B."/>
            <person name="Sutton G.G."/>
            <person name="Nelson K.E."/>
        </authorList>
    </citation>
    <scope>NUCLEOTIDE SEQUENCE [LARGE SCALE GENOMIC DNA]</scope>
    <source>
        <strain evidence="1 2">VK64</strain>
    </source>
</reference>
<dbReference type="AlphaFoldDB" id="I2NSV1"/>
<proteinExistence type="predicted"/>
<dbReference type="Proteomes" id="UP000004473">
    <property type="component" value="Unassembled WGS sequence"/>
</dbReference>
<dbReference type="PATRIC" id="fig|1095748.3.peg.1265"/>
<name>I2NSV1_NEISI</name>
<protein>
    <submittedName>
        <fullName evidence="1">Uncharacterized protein</fullName>
    </submittedName>
</protein>
<accession>I2NSV1</accession>
<dbReference type="EMBL" id="AJMT01000093">
    <property type="protein sequence ID" value="EIG28912.1"/>
    <property type="molecule type" value="Genomic_DNA"/>
</dbReference>
<comment type="caution">
    <text evidence="1">The sequence shown here is derived from an EMBL/GenBank/DDBJ whole genome shotgun (WGS) entry which is preliminary data.</text>
</comment>